<dbReference type="CDD" id="cd19970">
    <property type="entry name" value="PBP1_ABC_sugar_binding-like"/>
    <property type="match status" value="1"/>
</dbReference>
<evidence type="ECO:0000313" key="7">
    <source>
        <dbReference type="Proteomes" id="UP001500902"/>
    </source>
</evidence>
<name>A0ABP7EC56_9ACTN</name>
<feature type="domain" description="Periplasmic binding protein" evidence="5">
    <location>
        <begin position="42"/>
        <end position="301"/>
    </location>
</feature>
<sequence>MKTRAALIPIVTLAAVSALAACGQESTGTTVAAEPTGKPTVCLVMKSLANEYFQQMQQGAVDHVAKLGNVTLDSSGTQNETDVDGQVALVEKCITKQAQAIVLAPADSKALVQSAAKAAKAGIKVVNIDVKLDDAALQQAGADVPFVGPDNRDGAKQSGMELAKALGKGAKVVILEGNPGADNALQRKNGFDDAVAEGGLELLDSKTAHWETDEAHTVFGNMLTAHPDIKGVLVSNDAMALGVIKVIEERKADIKVASFDNIPAVKPYLQSGVMVSTLDQFGSKQAADGIDYAMKMINGEQVTGWQKTPITVITKDNVG</sequence>
<dbReference type="PROSITE" id="PS51257">
    <property type="entry name" value="PROKAR_LIPOPROTEIN"/>
    <property type="match status" value="1"/>
</dbReference>
<accession>A0ABP7EC56</accession>
<comment type="caution">
    <text evidence="6">The sequence shown here is derived from an EMBL/GenBank/DDBJ whole genome shotgun (WGS) entry which is preliminary data.</text>
</comment>
<dbReference type="EMBL" id="BAAAZP010000236">
    <property type="protein sequence ID" value="GAA3716398.1"/>
    <property type="molecule type" value="Genomic_DNA"/>
</dbReference>
<dbReference type="RefSeq" id="WP_344895827.1">
    <property type="nucleotide sequence ID" value="NZ_BAAAZP010000236.1"/>
</dbReference>
<dbReference type="PANTHER" id="PTHR46847">
    <property type="entry name" value="D-ALLOSE-BINDING PERIPLASMIC PROTEIN-RELATED"/>
    <property type="match status" value="1"/>
</dbReference>
<dbReference type="InterPro" id="IPR028082">
    <property type="entry name" value="Peripla_BP_I"/>
</dbReference>
<evidence type="ECO:0000313" key="6">
    <source>
        <dbReference type="EMBL" id="GAA3716398.1"/>
    </source>
</evidence>
<dbReference type="PANTHER" id="PTHR46847:SF1">
    <property type="entry name" value="D-ALLOSE-BINDING PERIPLASMIC PROTEIN-RELATED"/>
    <property type="match status" value="1"/>
</dbReference>
<keyword evidence="7" id="KW-1185">Reference proteome</keyword>
<organism evidence="6 7">
    <name type="scientific">Nonomuraea antimicrobica</name>
    <dbReference type="NCBI Taxonomy" id="561173"/>
    <lineage>
        <taxon>Bacteria</taxon>
        <taxon>Bacillati</taxon>
        <taxon>Actinomycetota</taxon>
        <taxon>Actinomycetes</taxon>
        <taxon>Streptosporangiales</taxon>
        <taxon>Streptosporangiaceae</taxon>
        <taxon>Nonomuraea</taxon>
    </lineage>
</organism>
<evidence type="ECO:0000256" key="3">
    <source>
        <dbReference type="ARBA" id="ARBA00022729"/>
    </source>
</evidence>
<evidence type="ECO:0000256" key="1">
    <source>
        <dbReference type="ARBA" id="ARBA00004196"/>
    </source>
</evidence>
<evidence type="ECO:0000256" key="4">
    <source>
        <dbReference type="SAM" id="SignalP"/>
    </source>
</evidence>
<comment type="similarity">
    <text evidence="2">Belongs to the bacterial solute-binding protein 2 family.</text>
</comment>
<proteinExistence type="inferred from homology"/>
<reference evidence="7" key="1">
    <citation type="journal article" date="2019" name="Int. J. Syst. Evol. Microbiol.">
        <title>The Global Catalogue of Microorganisms (GCM) 10K type strain sequencing project: providing services to taxonomists for standard genome sequencing and annotation.</title>
        <authorList>
            <consortium name="The Broad Institute Genomics Platform"/>
            <consortium name="The Broad Institute Genome Sequencing Center for Infectious Disease"/>
            <person name="Wu L."/>
            <person name="Ma J."/>
        </authorList>
    </citation>
    <scope>NUCLEOTIDE SEQUENCE [LARGE SCALE GENOMIC DNA]</scope>
    <source>
        <strain evidence="7">JCM 16904</strain>
    </source>
</reference>
<dbReference type="Proteomes" id="UP001500902">
    <property type="component" value="Unassembled WGS sequence"/>
</dbReference>
<protein>
    <submittedName>
        <fullName evidence="6">Sugar ABC transporter substrate-binding protein</fullName>
    </submittedName>
</protein>
<dbReference type="Pfam" id="PF13407">
    <property type="entry name" value="Peripla_BP_4"/>
    <property type="match status" value="1"/>
</dbReference>
<feature type="signal peptide" evidence="4">
    <location>
        <begin position="1"/>
        <end position="20"/>
    </location>
</feature>
<dbReference type="SUPFAM" id="SSF53822">
    <property type="entry name" value="Periplasmic binding protein-like I"/>
    <property type="match status" value="1"/>
</dbReference>
<keyword evidence="3 4" id="KW-0732">Signal</keyword>
<evidence type="ECO:0000259" key="5">
    <source>
        <dbReference type="Pfam" id="PF13407"/>
    </source>
</evidence>
<evidence type="ECO:0000256" key="2">
    <source>
        <dbReference type="ARBA" id="ARBA00007639"/>
    </source>
</evidence>
<dbReference type="Gene3D" id="3.40.50.2300">
    <property type="match status" value="2"/>
</dbReference>
<feature type="chain" id="PRO_5046847634" evidence="4">
    <location>
        <begin position="21"/>
        <end position="319"/>
    </location>
</feature>
<gene>
    <name evidence="6" type="ORF">GCM10022224_097470</name>
</gene>
<dbReference type="InterPro" id="IPR025997">
    <property type="entry name" value="SBP_2_dom"/>
</dbReference>
<comment type="subcellular location">
    <subcellularLocation>
        <location evidence="1">Cell envelope</location>
    </subcellularLocation>
</comment>